<name>K5V5I7_PHACS</name>
<dbReference type="AlphaFoldDB" id="K5V5I7"/>
<organism evidence="1 2">
    <name type="scientific">Phanerochaete carnosa (strain HHB-10118-sp)</name>
    <name type="common">White-rot fungus</name>
    <name type="synonym">Peniophora carnosa</name>
    <dbReference type="NCBI Taxonomy" id="650164"/>
    <lineage>
        <taxon>Eukaryota</taxon>
        <taxon>Fungi</taxon>
        <taxon>Dikarya</taxon>
        <taxon>Basidiomycota</taxon>
        <taxon>Agaricomycotina</taxon>
        <taxon>Agaricomycetes</taxon>
        <taxon>Polyporales</taxon>
        <taxon>Phanerochaetaceae</taxon>
        <taxon>Phanerochaete</taxon>
    </lineage>
</organism>
<proteinExistence type="predicted"/>
<dbReference type="KEGG" id="pco:PHACADRAFT_26485"/>
<protein>
    <submittedName>
        <fullName evidence="1">Uncharacterized protein</fullName>
    </submittedName>
</protein>
<dbReference type="GeneID" id="18918931"/>
<dbReference type="HOGENOM" id="CLU_1321307_0_0_1"/>
<reference evidence="1 2" key="1">
    <citation type="journal article" date="2012" name="BMC Genomics">
        <title>Comparative genomics of the white-rot fungi, Phanerochaete carnosa and P. chrysosporium, to elucidate the genetic basis of the distinct wood types they colonize.</title>
        <authorList>
            <person name="Suzuki H."/>
            <person name="MacDonald J."/>
            <person name="Syed K."/>
            <person name="Salamov A."/>
            <person name="Hori C."/>
            <person name="Aerts A."/>
            <person name="Henrissat B."/>
            <person name="Wiebenga A."/>
            <person name="vanKuyk P.A."/>
            <person name="Barry K."/>
            <person name="Lindquist E."/>
            <person name="LaButti K."/>
            <person name="Lapidus A."/>
            <person name="Lucas S."/>
            <person name="Coutinho P."/>
            <person name="Gong Y."/>
            <person name="Samejima M."/>
            <person name="Mahadevan R."/>
            <person name="Abou-Zaid M."/>
            <person name="de Vries R.P."/>
            <person name="Igarashi K."/>
            <person name="Yadav J.S."/>
            <person name="Grigoriev I.V."/>
            <person name="Master E.R."/>
        </authorList>
    </citation>
    <scope>NUCLEOTIDE SEQUENCE [LARGE SCALE GENOMIC DNA]</scope>
    <source>
        <strain evidence="1 2">HHB-10118-sp</strain>
    </source>
</reference>
<evidence type="ECO:0000313" key="1">
    <source>
        <dbReference type="EMBL" id="EKM57911.1"/>
    </source>
</evidence>
<dbReference type="OrthoDB" id="5599163at2759"/>
<gene>
    <name evidence="1" type="ORF">PHACADRAFT_26485</name>
</gene>
<keyword evidence="2" id="KW-1185">Reference proteome</keyword>
<accession>K5V5I7</accession>
<evidence type="ECO:0000313" key="2">
    <source>
        <dbReference type="Proteomes" id="UP000008370"/>
    </source>
</evidence>
<sequence length="208" mass="23558">MQSAKLLNLVKAVSNEFARASNTKLEYARATVLGIKCELKTKDLGINACNSPMVSAKEKKEEQKQEGHEENMTEELGLERVDIVSVFHQKSETYIDWNDEEPVMFTANSMKFLKTLNNNDTVICIDGSQLFSANQKLGTLTMFGAYKDSLALLVLLPKQPPKFVSDGSRLIQKYLDKMNINSKEFLWPEKEKLFKHILQIHGNALISD</sequence>
<dbReference type="InParanoid" id="K5V5I7"/>
<dbReference type="EMBL" id="JH930470">
    <property type="protein sequence ID" value="EKM57911.1"/>
    <property type="molecule type" value="Genomic_DNA"/>
</dbReference>
<dbReference type="Proteomes" id="UP000008370">
    <property type="component" value="Unassembled WGS sequence"/>
</dbReference>
<dbReference type="RefSeq" id="XP_007392714.1">
    <property type="nucleotide sequence ID" value="XM_007392652.1"/>
</dbReference>